<proteinExistence type="inferred from homology"/>
<comment type="similarity">
    <text evidence="6">Belongs to the sigma-70 factor family. SigI subfamily.</text>
</comment>
<name>A0ABS6F441_9CLOT</name>
<evidence type="ECO:0000313" key="9">
    <source>
        <dbReference type="Proteomes" id="UP000736583"/>
    </source>
</evidence>
<dbReference type="InterPro" id="IPR007627">
    <property type="entry name" value="RNA_pol_sigma70_r2"/>
</dbReference>
<reference evidence="8 9" key="1">
    <citation type="submission" date="2021-06" db="EMBL/GenBank/DDBJ databases">
        <authorList>
            <person name="Sun Q."/>
            <person name="Li D."/>
        </authorList>
    </citation>
    <scope>NUCLEOTIDE SEQUENCE [LARGE SCALE GENOMIC DNA]</scope>
    <source>
        <strain evidence="8 9">MSJ-4</strain>
    </source>
</reference>
<evidence type="ECO:0000256" key="4">
    <source>
        <dbReference type="ARBA" id="ARBA00023125"/>
    </source>
</evidence>
<comment type="subunit">
    <text evidence="6">Interacts with RsgI.</text>
</comment>
<comment type="subcellular location">
    <subcellularLocation>
        <location evidence="6">Cytoplasm</location>
    </subcellularLocation>
</comment>
<dbReference type="NCBIfam" id="TIGR02937">
    <property type="entry name" value="sigma70-ECF"/>
    <property type="match status" value="1"/>
</dbReference>
<dbReference type="RefSeq" id="WP_216457750.1">
    <property type="nucleotide sequence ID" value="NZ_JAHLQL010000006.1"/>
</dbReference>
<keyword evidence="9" id="KW-1185">Reference proteome</keyword>
<protein>
    <recommendedName>
        <fullName evidence="6">RNA polymerase sigma factor SigI</fullName>
    </recommendedName>
</protein>
<keyword evidence="3 6" id="KW-0731">Sigma factor</keyword>
<comment type="function">
    <text evidence="6">Sigma factors are initiation factors that promote the attachment of RNA polymerase to specific initiation sites and are then released.</text>
</comment>
<feature type="short sequence motif" description="Polymerase core binding" evidence="6">
    <location>
        <begin position="40"/>
        <end position="53"/>
    </location>
</feature>
<dbReference type="EMBL" id="JAHLQL010000006">
    <property type="protein sequence ID" value="MBU5593066.1"/>
    <property type="molecule type" value="Genomic_DNA"/>
</dbReference>
<sequence>MDLNFLKKENRDNFISENIKFIYKITNHVCKRSVSIENDEELSIAMIAFNKACDSYNNEKGNFLSYASIIIKNSLIDFFRKSAKVPYVTFSEEEDNFDYLDHKISMDNFNSSYENSIRAEEIKLFTKELSLYKLNFGDLVNASPNHKDTRDNLLNIALACARNDLILNKVKTKKQLPIKDICLLTNSNRKLIENWRKYIIALIILLSSGEYPYLKSYLNLKKVGENNE</sequence>
<evidence type="ECO:0000256" key="3">
    <source>
        <dbReference type="ARBA" id="ARBA00023082"/>
    </source>
</evidence>
<keyword evidence="1 6" id="KW-0963">Cytoplasm</keyword>
<keyword evidence="4 6" id="KW-0238">DNA-binding</keyword>
<organism evidence="8 9">
    <name type="scientific">Clostridium simiarum</name>
    <dbReference type="NCBI Taxonomy" id="2841506"/>
    <lineage>
        <taxon>Bacteria</taxon>
        <taxon>Bacillati</taxon>
        <taxon>Bacillota</taxon>
        <taxon>Clostridia</taxon>
        <taxon>Eubacteriales</taxon>
        <taxon>Clostridiaceae</taxon>
        <taxon>Clostridium</taxon>
    </lineage>
</organism>
<dbReference type="Proteomes" id="UP000736583">
    <property type="component" value="Unassembled WGS sequence"/>
</dbReference>
<keyword evidence="6" id="KW-0346">Stress response</keyword>
<keyword evidence="5 6" id="KW-0804">Transcription</keyword>
<dbReference type="InterPro" id="IPR014284">
    <property type="entry name" value="RNA_pol_sigma-70_dom"/>
</dbReference>
<gene>
    <name evidence="6 8" type="primary">sigI</name>
    <name evidence="8" type="ORF">KQI89_15045</name>
</gene>
<feature type="DNA-binding region" description="H-T-H motif" evidence="6">
    <location>
        <begin position="178"/>
        <end position="197"/>
    </location>
</feature>
<dbReference type="PIRSF" id="PIRSF038953">
    <property type="entry name" value="SigI"/>
    <property type="match status" value="1"/>
</dbReference>
<accession>A0ABS6F441</accession>
<evidence type="ECO:0000256" key="2">
    <source>
        <dbReference type="ARBA" id="ARBA00023015"/>
    </source>
</evidence>
<evidence type="ECO:0000256" key="6">
    <source>
        <dbReference type="HAMAP-Rule" id="MF_02064"/>
    </source>
</evidence>
<dbReference type="InterPro" id="IPR014244">
    <property type="entry name" value="RNA_pol_sigma-I"/>
</dbReference>
<dbReference type="HAMAP" id="MF_02064">
    <property type="entry name" value="Sigma70_SigI"/>
    <property type="match status" value="1"/>
</dbReference>
<keyword evidence="2 6" id="KW-0805">Transcription regulation</keyword>
<comment type="activity regulation">
    <text evidence="6">Negatively regulated by the anti-sigma-I factor RsgI.</text>
</comment>
<feature type="domain" description="RNA polymerase sigma-70 region 2" evidence="7">
    <location>
        <begin position="15"/>
        <end position="83"/>
    </location>
</feature>
<dbReference type="NCBIfam" id="TIGR02895">
    <property type="entry name" value="spore_sigI"/>
    <property type="match status" value="1"/>
</dbReference>
<evidence type="ECO:0000256" key="5">
    <source>
        <dbReference type="ARBA" id="ARBA00023163"/>
    </source>
</evidence>
<comment type="caution">
    <text evidence="8">The sequence shown here is derived from an EMBL/GenBank/DDBJ whole genome shotgun (WGS) entry which is preliminary data.</text>
</comment>
<evidence type="ECO:0000259" key="7">
    <source>
        <dbReference type="Pfam" id="PF04542"/>
    </source>
</evidence>
<dbReference type="Pfam" id="PF04542">
    <property type="entry name" value="Sigma70_r2"/>
    <property type="match status" value="1"/>
</dbReference>
<evidence type="ECO:0000313" key="8">
    <source>
        <dbReference type="EMBL" id="MBU5593066.1"/>
    </source>
</evidence>
<evidence type="ECO:0000256" key="1">
    <source>
        <dbReference type="ARBA" id="ARBA00022490"/>
    </source>
</evidence>